<evidence type="ECO:0000256" key="5">
    <source>
        <dbReference type="SAM" id="MobiDB-lite"/>
    </source>
</evidence>
<dbReference type="OrthoDB" id="448280at2759"/>
<evidence type="ECO:0000313" key="7">
    <source>
        <dbReference type="EMBL" id="RUS84871.1"/>
    </source>
</evidence>
<dbReference type="STRING" id="188477.A0A433TTJ2"/>
<keyword evidence="4 6" id="KW-0472">Membrane</keyword>
<dbReference type="EMBL" id="RQTK01000190">
    <property type="protein sequence ID" value="RUS84871.1"/>
    <property type="molecule type" value="Genomic_DNA"/>
</dbReference>
<dbReference type="AlphaFoldDB" id="A0A433TTJ2"/>
<comment type="subcellular location">
    <subcellularLocation>
        <location evidence="1">Membrane</location>
        <topology evidence="1">Multi-pass membrane protein</topology>
    </subcellularLocation>
</comment>
<evidence type="ECO:0000256" key="6">
    <source>
        <dbReference type="SAM" id="Phobius"/>
    </source>
</evidence>
<keyword evidence="3 6" id="KW-1133">Transmembrane helix</keyword>
<dbReference type="PANTHER" id="PTHR11040:SF140">
    <property type="entry name" value="ZRT (ZRT), IRT- (IRT-) LIKE PROTEIN TRANSPORTER"/>
    <property type="match status" value="1"/>
</dbReference>
<evidence type="ECO:0000256" key="4">
    <source>
        <dbReference type="ARBA" id="ARBA00023136"/>
    </source>
</evidence>
<feature type="transmembrane region" description="Helical" evidence="6">
    <location>
        <begin position="292"/>
        <end position="314"/>
    </location>
</feature>
<feature type="transmembrane region" description="Helical" evidence="6">
    <location>
        <begin position="93"/>
        <end position="118"/>
    </location>
</feature>
<organism evidence="7 8">
    <name type="scientific">Elysia chlorotica</name>
    <name type="common">Eastern emerald elysia</name>
    <name type="synonym">Sea slug</name>
    <dbReference type="NCBI Taxonomy" id="188477"/>
    <lineage>
        <taxon>Eukaryota</taxon>
        <taxon>Metazoa</taxon>
        <taxon>Spiralia</taxon>
        <taxon>Lophotrochozoa</taxon>
        <taxon>Mollusca</taxon>
        <taxon>Gastropoda</taxon>
        <taxon>Heterobranchia</taxon>
        <taxon>Euthyneura</taxon>
        <taxon>Panpulmonata</taxon>
        <taxon>Sacoglossa</taxon>
        <taxon>Placobranchoidea</taxon>
        <taxon>Plakobranchidae</taxon>
        <taxon>Elysia</taxon>
    </lineage>
</organism>
<feature type="transmembrane region" description="Helical" evidence="6">
    <location>
        <begin position="60"/>
        <end position="81"/>
    </location>
</feature>
<proteinExistence type="predicted"/>
<dbReference type="GO" id="GO:0005385">
    <property type="term" value="F:zinc ion transmembrane transporter activity"/>
    <property type="evidence" value="ECO:0007669"/>
    <property type="project" value="TreeGrafter"/>
</dbReference>
<evidence type="ECO:0008006" key="9">
    <source>
        <dbReference type="Google" id="ProtNLM"/>
    </source>
</evidence>
<evidence type="ECO:0000313" key="8">
    <source>
        <dbReference type="Proteomes" id="UP000271974"/>
    </source>
</evidence>
<keyword evidence="8" id="KW-1185">Reference proteome</keyword>
<feature type="transmembrane region" description="Helical" evidence="6">
    <location>
        <begin position="326"/>
        <end position="345"/>
    </location>
</feature>
<feature type="transmembrane region" description="Helical" evidence="6">
    <location>
        <begin position="264"/>
        <end position="286"/>
    </location>
</feature>
<dbReference type="GO" id="GO:0005886">
    <property type="term" value="C:plasma membrane"/>
    <property type="evidence" value="ECO:0007669"/>
    <property type="project" value="TreeGrafter"/>
</dbReference>
<gene>
    <name evidence="7" type="ORF">EGW08_007340</name>
</gene>
<name>A0A433TTJ2_ELYCH</name>
<comment type="caution">
    <text evidence="7">The sequence shown here is derived from an EMBL/GenBank/DDBJ whole genome shotgun (WGS) entry which is preliminary data.</text>
</comment>
<dbReference type="PANTHER" id="PTHR11040">
    <property type="entry name" value="ZINC/IRON TRANSPORTER"/>
    <property type="match status" value="1"/>
</dbReference>
<protein>
    <recommendedName>
        <fullName evidence="9">Zinc transporter ZIP1</fullName>
    </recommendedName>
</protein>
<evidence type="ECO:0000256" key="2">
    <source>
        <dbReference type="ARBA" id="ARBA00022692"/>
    </source>
</evidence>
<sequence length="362" mass="39091">MALSVDTVKVLVLLGLFVMTLAFGSLPLVLVKLVRSTGAQQVMPARGQSPTNRLAAYKRVVSFLSCFSAGVFLATCMLDLLPSVRHNLIRVLFSLSVITGFPVAEFIMICGLFVILIVEQIVLTFKESQACGPGDESANVRRPLLPKAEHDELTQSIQSENSLGGLSDEPHVQHSRDFEESAERSRPGSPASPQKTHSPLRALLLVCALALHSVFEGLSVGLQQGISDVLGIFAALVLHKSILSFSLGMNLIQSRISRKLAIKSVFVFSIASPLGIAIGIGITDLWNSVSSGLMHGVLQGVASGTFLYIIFFEILPKEFNDGEDRLLKVLFLIIGYSAVTAILFLGDDTKHPFCLINDSTNN</sequence>
<evidence type="ECO:0000256" key="1">
    <source>
        <dbReference type="ARBA" id="ARBA00004141"/>
    </source>
</evidence>
<feature type="compositionally biased region" description="Basic and acidic residues" evidence="5">
    <location>
        <begin position="168"/>
        <end position="186"/>
    </location>
</feature>
<dbReference type="Pfam" id="PF02535">
    <property type="entry name" value="Zip"/>
    <property type="match status" value="1"/>
</dbReference>
<keyword evidence="2 6" id="KW-0812">Transmembrane</keyword>
<feature type="transmembrane region" description="Helical" evidence="6">
    <location>
        <begin position="202"/>
        <end position="223"/>
    </location>
</feature>
<feature type="transmembrane region" description="Helical" evidence="6">
    <location>
        <begin position="12"/>
        <end position="34"/>
    </location>
</feature>
<accession>A0A433TTJ2</accession>
<evidence type="ECO:0000256" key="3">
    <source>
        <dbReference type="ARBA" id="ARBA00022989"/>
    </source>
</evidence>
<dbReference type="InterPro" id="IPR003689">
    <property type="entry name" value="ZIP"/>
</dbReference>
<dbReference type="Proteomes" id="UP000271974">
    <property type="component" value="Unassembled WGS sequence"/>
</dbReference>
<feature type="region of interest" description="Disordered" evidence="5">
    <location>
        <begin position="160"/>
        <end position="196"/>
    </location>
</feature>
<reference evidence="7 8" key="1">
    <citation type="submission" date="2019-01" db="EMBL/GenBank/DDBJ databases">
        <title>A draft genome assembly of the solar-powered sea slug Elysia chlorotica.</title>
        <authorList>
            <person name="Cai H."/>
            <person name="Li Q."/>
            <person name="Fang X."/>
            <person name="Li J."/>
            <person name="Curtis N.E."/>
            <person name="Altenburger A."/>
            <person name="Shibata T."/>
            <person name="Feng M."/>
            <person name="Maeda T."/>
            <person name="Schwartz J.A."/>
            <person name="Shigenobu S."/>
            <person name="Lundholm N."/>
            <person name="Nishiyama T."/>
            <person name="Yang H."/>
            <person name="Hasebe M."/>
            <person name="Li S."/>
            <person name="Pierce S.K."/>
            <person name="Wang J."/>
        </authorList>
    </citation>
    <scope>NUCLEOTIDE SEQUENCE [LARGE SCALE GENOMIC DNA]</scope>
    <source>
        <strain evidence="7">EC2010</strain>
        <tissue evidence="7">Whole organism of an adult</tissue>
    </source>
</reference>
<feature type="transmembrane region" description="Helical" evidence="6">
    <location>
        <begin position="229"/>
        <end position="252"/>
    </location>
</feature>